<dbReference type="SMART" id="SM00829">
    <property type="entry name" value="PKS_ER"/>
    <property type="match status" value="1"/>
</dbReference>
<evidence type="ECO:0000313" key="3">
    <source>
        <dbReference type="Proteomes" id="UP000273854"/>
    </source>
</evidence>
<evidence type="ECO:0000313" key="2">
    <source>
        <dbReference type="EMBL" id="RMT77506.1"/>
    </source>
</evidence>
<sequence length="341" mass="35871">MTLSAISGKGIAPMKALLCKAFGPASTLVLEDIPAPDVKKNEILLDVHAAGVNFPDTLIIEGKYQFKPPFPFSPGGEAAGVISAVGEKVTHLKTGDRVMALTGWGSFAEQVAVPNYNVLPIPESMDFTVAAAFSMTYGTSMHALKQRANLQPGETLLVLGASGGVGLAAVEIGKALGARVIAAASSAEKLEVAKNAGADELINYTDTSLKDEIKRLTNGNGADVIYDPVGGDLFDQAIRAIAWNGRLLVVGFASGRIPELPVNLALLKGASVVGVFWGSFAQRQPQDNAANFKQLFAWFEEGKLKPLVSQVYPLERAGEAIDALGGRRAVGKVVISMKNQI</sequence>
<protein>
    <submittedName>
        <fullName evidence="2">Oxidoreductase zinc-binding protein</fullName>
    </submittedName>
</protein>
<accession>A0A3M5P0E1</accession>
<dbReference type="InterPro" id="IPR013149">
    <property type="entry name" value="ADH-like_C"/>
</dbReference>
<dbReference type="InterPro" id="IPR036291">
    <property type="entry name" value="NAD(P)-bd_dom_sf"/>
</dbReference>
<dbReference type="AlphaFoldDB" id="A0A3M5P0E1"/>
<dbReference type="CDD" id="cd08241">
    <property type="entry name" value="QOR1"/>
    <property type="match status" value="1"/>
</dbReference>
<dbReference type="Pfam" id="PF00107">
    <property type="entry name" value="ADH_zinc_N"/>
    <property type="match status" value="1"/>
</dbReference>
<dbReference type="PANTHER" id="PTHR43677:SF4">
    <property type="entry name" value="QUINONE OXIDOREDUCTASE-LIKE PROTEIN 2"/>
    <property type="match status" value="1"/>
</dbReference>
<dbReference type="EMBL" id="RBTP01000069">
    <property type="protein sequence ID" value="RMT77506.1"/>
    <property type="molecule type" value="Genomic_DNA"/>
</dbReference>
<dbReference type="GO" id="GO:0016491">
    <property type="term" value="F:oxidoreductase activity"/>
    <property type="evidence" value="ECO:0007669"/>
    <property type="project" value="InterPro"/>
</dbReference>
<feature type="domain" description="Enoyl reductase (ER)" evidence="1">
    <location>
        <begin position="23"/>
        <end position="335"/>
    </location>
</feature>
<gene>
    <name evidence="2" type="ORF">ALP40_04484</name>
</gene>
<dbReference type="InterPro" id="IPR020843">
    <property type="entry name" value="ER"/>
</dbReference>
<dbReference type="PANTHER" id="PTHR43677">
    <property type="entry name" value="SHORT-CHAIN DEHYDROGENASE/REDUCTASE"/>
    <property type="match status" value="1"/>
</dbReference>
<organism evidence="2 3">
    <name type="scientific">Pseudomonas viridiflava</name>
    <name type="common">Phytomonas viridiflava</name>
    <dbReference type="NCBI Taxonomy" id="33069"/>
    <lineage>
        <taxon>Bacteria</taxon>
        <taxon>Pseudomonadati</taxon>
        <taxon>Pseudomonadota</taxon>
        <taxon>Gammaproteobacteria</taxon>
        <taxon>Pseudomonadales</taxon>
        <taxon>Pseudomonadaceae</taxon>
        <taxon>Pseudomonas</taxon>
    </lineage>
</organism>
<dbReference type="Proteomes" id="UP000273854">
    <property type="component" value="Unassembled WGS sequence"/>
</dbReference>
<name>A0A3M5P0E1_PSEVI</name>
<dbReference type="InterPro" id="IPR013154">
    <property type="entry name" value="ADH-like_N"/>
</dbReference>
<evidence type="ECO:0000259" key="1">
    <source>
        <dbReference type="SMART" id="SM00829"/>
    </source>
</evidence>
<dbReference type="Gene3D" id="3.40.50.720">
    <property type="entry name" value="NAD(P)-binding Rossmann-like Domain"/>
    <property type="match status" value="1"/>
</dbReference>
<comment type="caution">
    <text evidence="2">The sequence shown here is derived from an EMBL/GenBank/DDBJ whole genome shotgun (WGS) entry which is preliminary data.</text>
</comment>
<dbReference type="SUPFAM" id="SSF50129">
    <property type="entry name" value="GroES-like"/>
    <property type="match status" value="1"/>
</dbReference>
<reference evidence="2 3" key="1">
    <citation type="submission" date="2018-08" db="EMBL/GenBank/DDBJ databases">
        <title>Recombination of ecologically and evolutionarily significant loci maintains genetic cohesion in the Pseudomonas syringae species complex.</title>
        <authorList>
            <person name="Dillon M."/>
            <person name="Thakur S."/>
            <person name="Almeida R.N.D."/>
            <person name="Weir B.S."/>
            <person name="Guttman D.S."/>
        </authorList>
    </citation>
    <scope>NUCLEOTIDE SEQUENCE [LARGE SCALE GENOMIC DNA]</scope>
    <source>
        <strain evidence="2 3">ICMP 19473</strain>
    </source>
</reference>
<dbReference type="Gene3D" id="3.90.180.10">
    <property type="entry name" value="Medium-chain alcohol dehydrogenases, catalytic domain"/>
    <property type="match status" value="1"/>
</dbReference>
<dbReference type="InterPro" id="IPR011032">
    <property type="entry name" value="GroES-like_sf"/>
</dbReference>
<dbReference type="SUPFAM" id="SSF51735">
    <property type="entry name" value="NAD(P)-binding Rossmann-fold domains"/>
    <property type="match status" value="1"/>
</dbReference>
<dbReference type="InterPro" id="IPR051397">
    <property type="entry name" value="Zn-ADH-like_protein"/>
</dbReference>
<dbReference type="Pfam" id="PF08240">
    <property type="entry name" value="ADH_N"/>
    <property type="match status" value="1"/>
</dbReference>
<proteinExistence type="predicted"/>